<keyword evidence="2" id="KW-0472">Membrane</keyword>
<name>A0A7W9IJ34_9ACTN</name>
<feature type="compositionally biased region" description="Basic and acidic residues" evidence="1">
    <location>
        <begin position="453"/>
        <end position="470"/>
    </location>
</feature>
<evidence type="ECO:0000256" key="2">
    <source>
        <dbReference type="SAM" id="Phobius"/>
    </source>
</evidence>
<gene>
    <name evidence="3" type="ORF">F4562_004422</name>
</gene>
<dbReference type="RefSeq" id="WP_184545904.1">
    <property type="nucleotide sequence ID" value="NZ_JACHMP010000001.1"/>
</dbReference>
<sequence>MTQQLLGQRSRGELIAELYDRHAAGLFAYCHDQLGDAGSAAEVLAAVFSGVQAVEPPRAALYALARREIYLRDIVYCPPRTDLDPAVAFVDRVLREMRPHQREVLYLSGVRELDTAELSWVLDVAADTADELTVSACRGFARSLTTALAATRIPDPLREVFGALTVAPVRDVLNLAPWATPPAGLRAVVLGPQAAPVITARRSPSPRVKQLWPTTPAWPVPDTGGTAPRDATASPAPGAGGAASESPAAFPETAAFPEPATEDRFPDPFAPPNPDEVSAHEASTEPMPKLRGPMLDALDEAAVRPRRRRPQRPRPRGERPMSAPVPGDVLDDFAPHDDLLHPPSPRTRAIRPHTDRLVAAAPRDKVASPPGEAASPPDRAASPPGEAASPPGEAASSRDGSAPPDGETAPPRDEIAPPRDEAAAPSPATALDAPPSALPLPGWPLQTDQLDALAERERESERERKQDRAPLDLPRPVGLPESLNLPRPVGPSESLNLPRPVGLPDPVSPSRPAEQRDHSSVSGAQDPAPGTAHGTRPGTAQPSPPVSAAGRSPLRLPRWVMRDDLVDEPPSHSPTPHGLAPHSPTPPDLAPHSGSWDGTEAGPAPVPGIESTSPPPAGVEVSPAALSTPATPPPAPPTAPARAGGRGRATSGRRAAASGGRAASPRRASHRARRKHRAKARHHDWAWELIGFLIAVTIAMIVFFAVPMIITP</sequence>
<feature type="compositionally biased region" description="Low complexity" evidence="1">
    <location>
        <begin position="373"/>
        <end position="397"/>
    </location>
</feature>
<evidence type="ECO:0008006" key="5">
    <source>
        <dbReference type="Google" id="ProtNLM"/>
    </source>
</evidence>
<dbReference type="AlphaFoldDB" id="A0A7W9IJ34"/>
<keyword evidence="4" id="KW-1185">Reference proteome</keyword>
<feature type="transmembrane region" description="Helical" evidence="2">
    <location>
        <begin position="685"/>
        <end position="710"/>
    </location>
</feature>
<reference evidence="3 4" key="1">
    <citation type="submission" date="2020-08" db="EMBL/GenBank/DDBJ databases">
        <title>Sequencing the genomes of 1000 actinobacteria strains.</title>
        <authorList>
            <person name="Klenk H.-P."/>
        </authorList>
    </citation>
    <scope>NUCLEOTIDE SEQUENCE [LARGE SCALE GENOMIC DNA]</scope>
    <source>
        <strain evidence="3 4">DSM 46887</strain>
    </source>
</reference>
<feature type="compositionally biased region" description="Basic and acidic residues" evidence="1">
    <location>
        <begin position="410"/>
        <end position="422"/>
    </location>
</feature>
<feature type="compositionally biased region" description="Low complexity" evidence="1">
    <location>
        <begin position="231"/>
        <end position="259"/>
    </location>
</feature>
<feature type="compositionally biased region" description="Basic residues" evidence="1">
    <location>
        <begin position="304"/>
        <end position="314"/>
    </location>
</feature>
<evidence type="ECO:0000313" key="4">
    <source>
        <dbReference type="Proteomes" id="UP000540685"/>
    </source>
</evidence>
<keyword evidence="2" id="KW-0812">Transmembrane</keyword>
<protein>
    <recommendedName>
        <fullName evidence="5">DNA-directed RNA polymerase specialized sigma subunit, sigma24 family</fullName>
    </recommendedName>
</protein>
<evidence type="ECO:0000256" key="1">
    <source>
        <dbReference type="SAM" id="MobiDB-lite"/>
    </source>
</evidence>
<dbReference type="EMBL" id="JACHMP010000001">
    <property type="protein sequence ID" value="MBB5821360.1"/>
    <property type="molecule type" value="Genomic_DNA"/>
</dbReference>
<feature type="compositionally biased region" description="Basic residues" evidence="1">
    <location>
        <begin position="667"/>
        <end position="678"/>
    </location>
</feature>
<feature type="compositionally biased region" description="Low complexity" evidence="1">
    <location>
        <begin position="423"/>
        <end position="435"/>
    </location>
</feature>
<evidence type="ECO:0000313" key="3">
    <source>
        <dbReference type="EMBL" id="MBB5821360.1"/>
    </source>
</evidence>
<feature type="compositionally biased region" description="Low complexity" evidence="1">
    <location>
        <begin position="640"/>
        <end position="666"/>
    </location>
</feature>
<feature type="compositionally biased region" description="Pro residues" evidence="1">
    <location>
        <begin position="630"/>
        <end position="639"/>
    </location>
</feature>
<proteinExistence type="predicted"/>
<organism evidence="3 4">
    <name type="scientific">Streptosporangium becharense</name>
    <dbReference type="NCBI Taxonomy" id="1816182"/>
    <lineage>
        <taxon>Bacteria</taxon>
        <taxon>Bacillati</taxon>
        <taxon>Actinomycetota</taxon>
        <taxon>Actinomycetes</taxon>
        <taxon>Streptosporangiales</taxon>
        <taxon>Streptosporangiaceae</taxon>
        <taxon>Streptosporangium</taxon>
    </lineage>
</organism>
<dbReference type="Proteomes" id="UP000540685">
    <property type="component" value="Unassembled WGS sequence"/>
</dbReference>
<keyword evidence="2" id="KW-1133">Transmembrane helix</keyword>
<accession>A0A7W9IJ34</accession>
<comment type="caution">
    <text evidence="3">The sequence shown here is derived from an EMBL/GenBank/DDBJ whole genome shotgun (WGS) entry which is preliminary data.</text>
</comment>
<feature type="region of interest" description="Disordered" evidence="1">
    <location>
        <begin position="201"/>
        <end position="678"/>
    </location>
</feature>
<feature type="compositionally biased region" description="Basic and acidic residues" evidence="1">
    <location>
        <begin position="352"/>
        <end position="366"/>
    </location>
</feature>